<evidence type="ECO:0000313" key="4">
    <source>
        <dbReference type="Proteomes" id="UP000233417"/>
    </source>
</evidence>
<sequence length="260" mass="30673">MIGKYIQKQREKLNYSQNYVAQKLGISRPTYINIEQGTRDLSLTELQKLAKLLNMSIDDLLNQKPVDRIKIDIIEKMKNNNDNQEENLRISIPQKNFNKFREIFLYILTKAGAKPNVGETVLYKLLYFIDFDYYEKYEEQLIGATYIKNHHGPTPVEFKKLVEEMVAKEELVIVKNKYFNYDQKKYLAVREPDLSKLLSAQELRHIDEVLARLSDKNASELSEYSHQDVPWIVTEDTKPIDYETVFYRTPKTSVRNYGEN</sequence>
<dbReference type="Gene3D" id="1.10.260.40">
    <property type="entry name" value="lambda repressor-like DNA-binding domains"/>
    <property type="match status" value="1"/>
</dbReference>
<evidence type="ECO:0000313" key="3">
    <source>
        <dbReference type="EMBL" id="PKN02609.1"/>
    </source>
</evidence>
<dbReference type="Pfam" id="PF13274">
    <property type="entry name" value="SocA_Panacea"/>
    <property type="match status" value="1"/>
</dbReference>
<dbReference type="PROSITE" id="PS50943">
    <property type="entry name" value="HTH_CROC1"/>
    <property type="match status" value="1"/>
</dbReference>
<dbReference type="InterPro" id="IPR010982">
    <property type="entry name" value="Lambda_DNA-bd_dom_sf"/>
</dbReference>
<dbReference type="AlphaFoldDB" id="A0A2N2F352"/>
<dbReference type="Proteomes" id="UP000233417">
    <property type="component" value="Unassembled WGS sequence"/>
</dbReference>
<name>A0A2N2F352_9BACT</name>
<dbReference type="SMART" id="SM00530">
    <property type="entry name" value="HTH_XRE"/>
    <property type="match status" value="1"/>
</dbReference>
<dbReference type="GO" id="GO:0003677">
    <property type="term" value="F:DNA binding"/>
    <property type="evidence" value="ECO:0007669"/>
    <property type="project" value="UniProtKB-KW"/>
</dbReference>
<accession>A0A2N2F352</accession>
<evidence type="ECO:0000256" key="1">
    <source>
        <dbReference type="ARBA" id="ARBA00023125"/>
    </source>
</evidence>
<dbReference type="InterPro" id="IPR001387">
    <property type="entry name" value="Cro/C1-type_HTH"/>
</dbReference>
<protein>
    <submittedName>
        <fullName evidence="3">XRE family transcriptional regulator</fullName>
    </submittedName>
</protein>
<keyword evidence="1" id="KW-0238">DNA-binding</keyword>
<reference evidence="3 4" key="1">
    <citation type="journal article" date="2017" name="ISME J.">
        <title>Potential for microbial H2 and metal transformations associated with novel bacteria and archaea in deep terrestrial subsurface sediments.</title>
        <authorList>
            <person name="Hernsdorf A.W."/>
            <person name="Amano Y."/>
            <person name="Miyakawa K."/>
            <person name="Ise K."/>
            <person name="Suzuki Y."/>
            <person name="Anantharaman K."/>
            <person name="Probst A."/>
            <person name="Burstein D."/>
            <person name="Thomas B.C."/>
            <person name="Banfield J.F."/>
        </authorList>
    </citation>
    <scope>NUCLEOTIDE SEQUENCE [LARGE SCALE GENOMIC DNA]</scope>
    <source>
        <strain evidence="3">HGW-Dojkabacteria-1</strain>
    </source>
</reference>
<dbReference type="InterPro" id="IPR025272">
    <property type="entry name" value="SocA_Panacea"/>
</dbReference>
<dbReference type="PANTHER" id="PTHR46558">
    <property type="entry name" value="TRACRIPTIONAL REGULATORY PROTEIN-RELATED-RELATED"/>
    <property type="match status" value="1"/>
</dbReference>
<comment type="caution">
    <text evidence="3">The sequence shown here is derived from an EMBL/GenBank/DDBJ whole genome shotgun (WGS) entry which is preliminary data.</text>
</comment>
<dbReference type="SUPFAM" id="SSF47413">
    <property type="entry name" value="lambda repressor-like DNA-binding domains"/>
    <property type="match status" value="1"/>
</dbReference>
<proteinExistence type="predicted"/>
<organism evidence="3 4">
    <name type="scientific">Candidatus Dojkabacteria bacterium HGW-Dojkabacteria-1</name>
    <dbReference type="NCBI Taxonomy" id="2013761"/>
    <lineage>
        <taxon>Bacteria</taxon>
        <taxon>Candidatus Dojkabacteria</taxon>
    </lineage>
</organism>
<gene>
    <name evidence="3" type="ORF">CVU76_01050</name>
</gene>
<dbReference type="CDD" id="cd00093">
    <property type="entry name" value="HTH_XRE"/>
    <property type="match status" value="1"/>
</dbReference>
<feature type="domain" description="HTH cro/C1-type" evidence="2">
    <location>
        <begin position="6"/>
        <end position="60"/>
    </location>
</feature>
<evidence type="ECO:0000259" key="2">
    <source>
        <dbReference type="PROSITE" id="PS50943"/>
    </source>
</evidence>
<dbReference type="PANTHER" id="PTHR46558:SF4">
    <property type="entry name" value="DNA-BIDING PHAGE PROTEIN"/>
    <property type="match status" value="1"/>
</dbReference>
<dbReference type="Pfam" id="PF01381">
    <property type="entry name" value="HTH_3"/>
    <property type="match status" value="1"/>
</dbReference>
<dbReference type="EMBL" id="PHAO01000001">
    <property type="protein sequence ID" value="PKN02609.1"/>
    <property type="molecule type" value="Genomic_DNA"/>
</dbReference>